<evidence type="ECO:0000313" key="2">
    <source>
        <dbReference type="Proteomes" id="UP000825072"/>
    </source>
</evidence>
<sequence length="62" mass="6970">MTGDDLKPLLRWQRGHDLPRATVFGCGHEPELRVHRFMVGVRITGCLPEYPVDLVAQILAMG</sequence>
<dbReference type="AlphaFoldDB" id="A0AAD1KMR2"/>
<dbReference type="EMBL" id="AP024747">
    <property type="protein sequence ID" value="BCY24583.1"/>
    <property type="molecule type" value="Genomic_DNA"/>
</dbReference>
<name>A0AAD1KMR2_9ACTN</name>
<dbReference type="RefSeq" id="WP_002526916.1">
    <property type="nucleotide sequence ID" value="NZ_AP024747.1"/>
</dbReference>
<evidence type="ECO:0000313" key="1">
    <source>
        <dbReference type="EMBL" id="BCY24583.1"/>
    </source>
</evidence>
<protein>
    <submittedName>
        <fullName evidence="1">Uncharacterized protein</fullName>
    </submittedName>
</protein>
<reference evidence="1" key="1">
    <citation type="submission" date="2021-06" db="EMBL/GenBank/DDBJ databases">
        <title>Genome sequence of Cutibacterium modestum strain KB17-24694.</title>
        <authorList>
            <person name="Dekio I."/>
            <person name="Asahina A."/>
            <person name="Nishida M."/>
        </authorList>
    </citation>
    <scope>NUCLEOTIDE SEQUENCE</scope>
    <source>
        <strain evidence="1">KB17-24694</strain>
    </source>
</reference>
<gene>
    <name evidence="1" type="ORF">KB1_05730</name>
</gene>
<organism evidence="1 2">
    <name type="scientific">Cutibacterium modestum</name>
    <dbReference type="NCBI Taxonomy" id="2559073"/>
    <lineage>
        <taxon>Bacteria</taxon>
        <taxon>Bacillati</taxon>
        <taxon>Actinomycetota</taxon>
        <taxon>Actinomycetes</taxon>
        <taxon>Propionibacteriales</taxon>
        <taxon>Propionibacteriaceae</taxon>
        <taxon>Cutibacterium</taxon>
    </lineage>
</organism>
<proteinExistence type="predicted"/>
<accession>A0AAD1KMR2</accession>
<dbReference type="Proteomes" id="UP000825072">
    <property type="component" value="Chromosome 1"/>
</dbReference>
<dbReference type="GeneID" id="92879909"/>